<proteinExistence type="predicted"/>
<dbReference type="EMBL" id="VOIH02000005">
    <property type="protein sequence ID" value="KAF3445930.1"/>
    <property type="molecule type" value="Genomic_DNA"/>
</dbReference>
<comment type="caution">
    <text evidence="2">The sequence shown here is derived from an EMBL/GenBank/DDBJ whole genome shotgun (WGS) entry which is preliminary data.</text>
</comment>
<evidence type="ECO:0000313" key="2">
    <source>
        <dbReference type="EMBL" id="KAF3445930.1"/>
    </source>
</evidence>
<evidence type="ECO:0000256" key="1">
    <source>
        <dbReference type="SAM" id="MobiDB-lite"/>
    </source>
</evidence>
<name>A0A8K0H574_9ROSA</name>
<reference evidence="2" key="1">
    <citation type="submission" date="2020-03" db="EMBL/GenBank/DDBJ databases">
        <title>A high-quality chromosome-level genome assembly of a woody plant with both climbing and erect habits, Rhamnella rubrinervis.</title>
        <authorList>
            <person name="Lu Z."/>
            <person name="Yang Y."/>
            <person name="Zhu X."/>
            <person name="Sun Y."/>
        </authorList>
    </citation>
    <scope>NUCLEOTIDE SEQUENCE</scope>
    <source>
        <strain evidence="2">BYM</strain>
        <tissue evidence="2">Leaf</tissue>
    </source>
</reference>
<organism evidence="2 3">
    <name type="scientific">Rhamnella rubrinervis</name>
    <dbReference type="NCBI Taxonomy" id="2594499"/>
    <lineage>
        <taxon>Eukaryota</taxon>
        <taxon>Viridiplantae</taxon>
        <taxon>Streptophyta</taxon>
        <taxon>Embryophyta</taxon>
        <taxon>Tracheophyta</taxon>
        <taxon>Spermatophyta</taxon>
        <taxon>Magnoliopsida</taxon>
        <taxon>eudicotyledons</taxon>
        <taxon>Gunneridae</taxon>
        <taxon>Pentapetalae</taxon>
        <taxon>rosids</taxon>
        <taxon>fabids</taxon>
        <taxon>Rosales</taxon>
        <taxon>Rhamnaceae</taxon>
        <taxon>rhamnoid group</taxon>
        <taxon>Rhamneae</taxon>
        <taxon>Rhamnella</taxon>
    </lineage>
</organism>
<accession>A0A8K0H574</accession>
<protein>
    <submittedName>
        <fullName evidence="2">Uncharacterized protein</fullName>
    </submittedName>
</protein>
<gene>
    <name evidence="2" type="ORF">FNV43_RR11107</name>
</gene>
<dbReference type="Proteomes" id="UP000796880">
    <property type="component" value="Unassembled WGS sequence"/>
</dbReference>
<dbReference type="OrthoDB" id="2272416at2759"/>
<feature type="region of interest" description="Disordered" evidence="1">
    <location>
        <begin position="174"/>
        <end position="201"/>
    </location>
</feature>
<sequence>MKLFTEGSVDLHHIGMKLVNGSYLDKNIYNRPVTSLTKYVCDPSYFIEYEPLEVYENLMYEEKPVKILDWKDQDSVLARSDVSSNVTWNLKSVKYEWKFHELSCYAPHLVDIEERKARRFVKGLRLELYNAIAVLQLPTYTDVLQRLQLIIKDHISEITKPTRQNFITQRRTWEGSNQHKRKGYGRKWNNNNRNNNHDNKKLKEMGTDITFLSASEISVIPKNAGGRSEHAVNAARLVI</sequence>
<keyword evidence="3" id="KW-1185">Reference proteome</keyword>
<evidence type="ECO:0000313" key="3">
    <source>
        <dbReference type="Proteomes" id="UP000796880"/>
    </source>
</evidence>
<dbReference type="AlphaFoldDB" id="A0A8K0H574"/>